<dbReference type="PANTHER" id="PTHR35400">
    <property type="entry name" value="SLR1083 PROTEIN"/>
    <property type="match status" value="1"/>
</dbReference>
<sequence>MVLGIRLLTVQDYHRMAEAGIFHPEERVELIAGQIIRMAAKGTAHESAITRTERLLRNRLGDRVLLRFQSPVQLNDYSEPEPDVAVVIPDSLDYDDHHPTPSEIFLIIEVADTSLKYDREVKASIYAKSGILDYWVLDVNGRKLHVYRLPSQEGYQSETIIAEDVQISPSAFPECIITVREMLRPMI</sequence>
<gene>
    <name evidence="2" type="ORF">KME32_22315</name>
</gene>
<dbReference type="Pfam" id="PF05685">
    <property type="entry name" value="Uma2"/>
    <property type="match status" value="1"/>
</dbReference>
<dbReference type="PANTHER" id="PTHR35400:SF1">
    <property type="entry name" value="SLR1083 PROTEIN"/>
    <property type="match status" value="1"/>
</dbReference>
<evidence type="ECO:0000259" key="1">
    <source>
        <dbReference type="Pfam" id="PF05685"/>
    </source>
</evidence>
<dbReference type="InterPro" id="IPR011335">
    <property type="entry name" value="Restrct_endonuc-II-like"/>
</dbReference>
<dbReference type="CDD" id="cd06260">
    <property type="entry name" value="DUF820-like"/>
    <property type="match status" value="1"/>
</dbReference>
<reference evidence="2" key="2">
    <citation type="journal article" date="2022" name="Microbiol. Resour. Announc.">
        <title>Metagenome Sequencing to Explore Phylogenomics of Terrestrial Cyanobacteria.</title>
        <authorList>
            <person name="Ward R.D."/>
            <person name="Stajich J.E."/>
            <person name="Johansen J.R."/>
            <person name="Huntemann M."/>
            <person name="Clum A."/>
            <person name="Foster B."/>
            <person name="Foster B."/>
            <person name="Roux S."/>
            <person name="Palaniappan K."/>
            <person name="Varghese N."/>
            <person name="Mukherjee S."/>
            <person name="Reddy T.B.K."/>
            <person name="Daum C."/>
            <person name="Copeland A."/>
            <person name="Chen I.A."/>
            <person name="Ivanova N.N."/>
            <person name="Kyrpides N.C."/>
            <person name="Shapiro N."/>
            <person name="Eloe-Fadrosh E.A."/>
            <person name="Pietrasiak N."/>
        </authorList>
    </citation>
    <scope>NUCLEOTIDE SEQUENCE</scope>
    <source>
        <strain evidence="2">JT2-VF2</strain>
    </source>
</reference>
<keyword evidence="2" id="KW-0255">Endonuclease</keyword>
<dbReference type="InterPro" id="IPR012296">
    <property type="entry name" value="Nuclease_put_TT1808"/>
</dbReference>
<protein>
    <submittedName>
        <fullName evidence="2">Uma2 family endonuclease</fullName>
    </submittedName>
</protein>
<dbReference type="Gene3D" id="3.90.1570.10">
    <property type="entry name" value="tt1808, chain A"/>
    <property type="match status" value="1"/>
</dbReference>
<proteinExistence type="predicted"/>
<dbReference type="Proteomes" id="UP000715781">
    <property type="component" value="Unassembled WGS sequence"/>
</dbReference>
<organism evidence="2 3">
    <name type="scientific">Mojavia pulchra JT2-VF2</name>
    <dbReference type="NCBI Taxonomy" id="287848"/>
    <lineage>
        <taxon>Bacteria</taxon>
        <taxon>Bacillati</taxon>
        <taxon>Cyanobacteriota</taxon>
        <taxon>Cyanophyceae</taxon>
        <taxon>Nostocales</taxon>
        <taxon>Nostocaceae</taxon>
    </lineage>
</organism>
<dbReference type="EMBL" id="JAHHHN010000016">
    <property type="protein sequence ID" value="MBW4563824.1"/>
    <property type="molecule type" value="Genomic_DNA"/>
</dbReference>
<dbReference type="InterPro" id="IPR008538">
    <property type="entry name" value="Uma2"/>
</dbReference>
<dbReference type="GO" id="GO:0004519">
    <property type="term" value="F:endonuclease activity"/>
    <property type="evidence" value="ECO:0007669"/>
    <property type="project" value="UniProtKB-KW"/>
</dbReference>
<accession>A0A951UHZ5</accession>
<evidence type="ECO:0000313" key="3">
    <source>
        <dbReference type="Proteomes" id="UP000715781"/>
    </source>
</evidence>
<evidence type="ECO:0000313" key="2">
    <source>
        <dbReference type="EMBL" id="MBW4563824.1"/>
    </source>
</evidence>
<keyword evidence="2" id="KW-0540">Nuclease</keyword>
<reference evidence="2" key="1">
    <citation type="submission" date="2021-05" db="EMBL/GenBank/DDBJ databases">
        <authorList>
            <person name="Pietrasiak N."/>
            <person name="Ward R."/>
            <person name="Stajich J.E."/>
            <person name="Kurbessoian T."/>
        </authorList>
    </citation>
    <scope>NUCLEOTIDE SEQUENCE</scope>
    <source>
        <strain evidence="2">JT2-VF2</strain>
    </source>
</reference>
<name>A0A951UHZ5_9NOST</name>
<dbReference type="AlphaFoldDB" id="A0A951UHZ5"/>
<feature type="domain" description="Putative restriction endonuclease" evidence="1">
    <location>
        <begin position="10"/>
        <end position="179"/>
    </location>
</feature>
<keyword evidence="2" id="KW-0378">Hydrolase</keyword>
<comment type="caution">
    <text evidence="2">The sequence shown here is derived from an EMBL/GenBank/DDBJ whole genome shotgun (WGS) entry which is preliminary data.</text>
</comment>
<dbReference type="SUPFAM" id="SSF52980">
    <property type="entry name" value="Restriction endonuclease-like"/>
    <property type="match status" value="1"/>
</dbReference>